<comment type="subcellular location">
    <subcellularLocation>
        <location evidence="1">Membrane</location>
        <topology evidence="1">Multi-pass membrane protein</topology>
    </subcellularLocation>
</comment>
<evidence type="ECO:0000256" key="4">
    <source>
        <dbReference type="ARBA" id="ARBA00022692"/>
    </source>
</evidence>
<keyword evidence="8" id="KW-0375">Hydrogen ion transport</keyword>
<feature type="transmembrane region" description="Helical" evidence="8">
    <location>
        <begin position="562"/>
        <end position="583"/>
    </location>
</feature>
<evidence type="ECO:0000256" key="3">
    <source>
        <dbReference type="ARBA" id="ARBA00022448"/>
    </source>
</evidence>
<dbReference type="GO" id="GO:0033179">
    <property type="term" value="C:proton-transporting V-type ATPase, V0 domain"/>
    <property type="evidence" value="ECO:0007669"/>
    <property type="project" value="InterPro"/>
</dbReference>
<keyword evidence="7 8" id="KW-0472">Membrane</keyword>
<keyword evidence="4 8" id="KW-0812">Transmembrane</keyword>
<comment type="function">
    <text evidence="8">Essential component of the vacuolar proton pump (V-ATPase), a multimeric enzyme that catalyzes the translocation of protons across the membranes. Required for assembly and activity of the V-ATPase.</text>
</comment>
<evidence type="ECO:0000256" key="7">
    <source>
        <dbReference type="ARBA" id="ARBA00023136"/>
    </source>
</evidence>
<protein>
    <recommendedName>
        <fullName evidence="8">V-type proton ATPase subunit a</fullName>
    </recommendedName>
</protein>
<dbReference type="AlphaFoldDB" id="A0A3Q0J182"/>
<evidence type="ECO:0000256" key="8">
    <source>
        <dbReference type="RuleBase" id="RU361189"/>
    </source>
</evidence>
<feature type="transmembrane region" description="Helical" evidence="8">
    <location>
        <begin position="670"/>
        <end position="691"/>
    </location>
</feature>
<evidence type="ECO:0000256" key="5">
    <source>
        <dbReference type="ARBA" id="ARBA00022989"/>
    </source>
</evidence>
<reference evidence="10" key="1">
    <citation type="submission" date="2025-08" db="UniProtKB">
        <authorList>
            <consortium name="RefSeq"/>
        </authorList>
    </citation>
    <scope>IDENTIFICATION</scope>
</reference>
<feature type="transmembrane region" description="Helical" evidence="8">
    <location>
        <begin position="130"/>
        <end position="149"/>
    </location>
</feature>
<keyword evidence="9" id="KW-1185">Reference proteome</keyword>
<evidence type="ECO:0000256" key="6">
    <source>
        <dbReference type="ARBA" id="ARBA00023065"/>
    </source>
</evidence>
<dbReference type="STRING" id="121845.A0A3Q0J182"/>
<dbReference type="GO" id="GO:0051117">
    <property type="term" value="F:ATPase binding"/>
    <property type="evidence" value="ECO:0007669"/>
    <property type="project" value="TreeGrafter"/>
</dbReference>
<dbReference type="InterPro" id="IPR002490">
    <property type="entry name" value="V-ATPase_116kDa_su"/>
</dbReference>
<dbReference type="RefSeq" id="XP_026682229.1">
    <property type="nucleotide sequence ID" value="XM_026826428.1"/>
</dbReference>
<dbReference type="GO" id="GO:0007035">
    <property type="term" value="P:vacuolar acidification"/>
    <property type="evidence" value="ECO:0007669"/>
    <property type="project" value="TreeGrafter"/>
</dbReference>
<dbReference type="PANTHER" id="PTHR11629:SF61">
    <property type="entry name" value="V-TYPE PROTON ATPASE SUBUNIT A"/>
    <property type="match status" value="1"/>
</dbReference>
<feature type="transmembrane region" description="Helical" evidence="8">
    <location>
        <begin position="595"/>
        <end position="620"/>
    </location>
</feature>
<evidence type="ECO:0000256" key="1">
    <source>
        <dbReference type="ARBA" id="ARBA00004141"/>
    </source>
</evidence>
<evidence type="ECO:0000313" key="9">
    <source>
        <dbReference type="Proteomes" id="UP000079169"/>
    </source>
</evidence>
<proteinExistence type="inferred from homology"/>
<comment type="caution">
    <text evidence="8">Lacks conserved residue(s) required for the propagation of feature annotation.</text>
</comment>
<feature type="transmembrane region" description="Helical" evidence="8">
    <location>
        <begin position="6"/>
        <end position="22"/>
    </location>
</feature>
<gene>
    <name evidence="10" type="primary">LOC103513148</name>
</gene>
<dbReference type="GeneID" id="103513148"/>
<accession>A0A3Q0J182</accession>
<dbReference type="PaxDb" id="121845-A0A3Q0J182"/>
<keyword evidence="5 8" id="KW-1133">Transmembrane helix</keyword>
<dbReference type="GO" id="GO:0016471">
    <property type="term" value="C:vacuolar proton-transporting V-type ATPase complex"/>
    <property type="evidence" value="ECO:0007669"/>
    <property type="project" value="TreeGrafter"/>
</dbReference>
<feature type="transmembrane region" description="Helical" evidence="8">
    <location>
        <begin position="422"/>
        <end position="455"/>
    </location>
</feature>
<evidence type="ECO:0000313" key="10">
    <source>
        <dbReference type="RefSeq" id="XP_026682229.1"/>
    </source>
</evidence>
<feature type="transmembrane region" description="Helical" evidence="8">
    <location>
        <begin position="161"/>
        <end position="186"/>
    </location>
</feature>
<keyword evidence="6 8" id="KW-0406">Ion transport</keyword>
<name>A0A3Q0J182_DIACI</name>
<feature type="transmembrane region" description="Helical" evidence="8">
    <location>
        <begin position="34"/>
        <end position="59"/>
    </location>
</feature>
<organism evidence="9 10">
    <name type="scientific">Diaphorina citri</name>
    <name type="common">Asian citrus psyllid</name>
    <dbReference type="NCBI Taxonomy" id="121845"/>
    <lineage>
        <taxon>Eukaryota</taxon>
        <taxon>Metazoa</taxon>
        <taxon>Ecdysozoa</taxon>
        <taxon>Arthropoda</taxon>
        <taxon>Hexapoda</taxon>
        <taxon>Insecta</taxon>
        <taxon>Pterygota</taxon>
        <taxon>Neoptera</taxon>
        <taxon>Paraneoptera</taxon>
        <taxon>Hemiptera</taxon>
        <taxon>Sternorrhyncha</taxon>
        <taxon>Psylloidea</taxon>
        <taxon>Psyllidae</taxon>
        <taxon>Diaphorininae</taxon>
        <taxon>Diaphorina</taxon>
    </lineage>
</organism>
<feature type="transmembrane region" description="Helical" evidence="8">
    <location>
        <begin position="741"/>
        <end position="764"/>
    </location>
</feature>
<comment type="similarity">
    <text evidence="2 8">Belongs to the V-ATPase 116 kDa subunit family.</text>
</comment>
<dbReference type="GO" id="GO:0005886">
    <property type="term" value="C:plasma membrane"/>
    <property type="evidence" value="ECO:0007669"/>
    <property type="project" value="TreeGrafter"/>
</dbReference>
<feature type="transmembrane region" description="Helical" evidence="8">
    <location>
        <begin position="475"/>
        <end position="493"/>
    </location>
</feature>
<keyword evidence="3 8" id="KW-0813">Transport</keyword>
<feature type="transmembrane region" description="Helical" evidence="8">
    <location>
        <begin position="770"/>
        <end position="792"/>
    </location>
</feature>
<evidence type="ECO:0000256" key="2">
    <source>
        <dbReference type="ARBA" id="ARBA00009904"/>
    </source>
</evidence>
<dbReference type="KEGG" id="dci:103513148"/>
<dbReference type="Pfam" id="PF01496">
    <property type="entry name" value="V_ATPase_I"/>
    <property type="match status" value="3"/>
</dbReference>
<sequence>MFGDAGHGIILTLFGAFMVIWEQKLMKKKTTNEIWNIFFGGRYIILLMGLFSIYTGLIYNDFFSKSISVFGSAWKNNYNLSTIMENRDLILDPATSDYDQIPYPFGLDPVWQVAENKIIFLNSYKMKLSIIFGVVHMIFGVTLSVINHVHFRKPVNILLEFLPQLIFLVLLFGYMVTLMFMKWIMYAPQNPLLTSPRCAPSVLILFINMMLFKHSIPFPGCEEYMYESQVIKFDYSLLFQGNEIYKTVFVAFFQGEQLKSRVKKVCSGFHASFYPCPSAHQERTDMVQGVKTRLEDLNMVLNQTRDHRQRVLVSVAKELHAWSVMVRKMKAIYHTLNSFNMDVTKKCLIGECWVPVKHLTFVRLTLAEGSKAVGSSIPSFLNVIETNEMPPTFNQTNRFTQGFQNLIDSYGIATYRELNPGLYTIVTFPFLFGIMFGDAGHGIILTLFGAFMVIWEQKLMKKKTTNEIWNIFFGGRYIILLMGLFSIYTGLIYNDFFSKSISVFGSAWKNNYNLSTIMENRDLILDPATSDYDQIPYPFGLDPVWQVAENKIIFLNSYKMKLSIIFGVVHMIFGVTLSVINHVHFRKPVNILLEFLPQLIFLVLLFGYMVTLMFMKWIMYAPQNPLLTSPRCAPSVLILFINMMLFKHSIPFPGCEEYMYESQHQVQTVLVLISLACIPVMLLGKPIYLIFFASKNKHKHQQVSNNGDLQGGIELHSNDEVLPSSPEGPLTCTKKHQVQTVLVLISLACIPVMLLGKPIYLIFFHQVQTVLVLISLACIPVMLLGKPIYLIFFASKNKHKHQQVSNNGDLQGGIELHSNDEVLPSSPEGPEEEHEEPAEILIHQSIHTIEYVLSTISHTASYLRLWALSLAHAQLSEVLWNMVLKLGLQSESHAGAIMLYISFALWAMFTLAILVMMEGLSAFLHTLRLHWVEFMSKFYTGTGYLFQPFSFKHVLEAEEHAAEE</sequence>
<dbReference type="GO" id="GO:0046961">
    <property type="term" value="F:proton-transporting ATPase activity, rotational mechanism"/>
    <property type="evidence" value="ECO:0007669"/>
    <property type="project" value="InterPro"/>
</dbReference>
<dbReference type="Proteomes" id="UP000079169">
    <property type="component" value="Unplaced"/>
</dbReference>
<feature type="transmembrane region" description="Helical" evidence="8">
    <location>
        <begin position="903"/>
        <end position="927"/>
    </location>
</feature>
<dbReference type="PANTHER" id="PTHR11629">
    <property type="entry name" value="VACUOLAR PROTON ATPASES"/>
    <property type="match status" value="1"/>
</dbReference>